<comment type="function">
    <text evidence="1">Hydrolyzes diadenosine 5',5'''-P1,P4-tetraphosphate to yield ADP.</text>
</comment>
<protein>
    <recommendedName>
        <fullName evidence="3">bis(5'-nucleosyl)-tetraphosphatase (symmetrical)</fullName>
        <ecNumber evidence="3">3.6.1.41</ecNumber>
    </recommendedName>
    <alternativeName>
        <fullName evidence="6">Ap4A hydrolase</fullName>
    </alternativeName>
    <alternativeName>
        <fullName evidence="5">Diadenosine 5',5'''-P1,P4-tetraphosphate pyrophosphohydrolase</fullName>
    </alternativeName>
    <alternativeName>
        <fullName evidence="7">Diadenosine tetraphosphatase</fullName>
    </alternativeName>
</protein>
<dbReference type="PANTHER" id="PTHR42850">
    <property type="entry name" value="METALLOPHOSPHOESTERASE"/>
    <property type="match status" value="1"/>
</dbReference>
<keyword evidence="4 10" id="KW-0378">Hydrolase</keyword>
<dbReference type="PANTHER" id="PTHR42850:SF11">
    <property type="entry name" value="BIS(5'-NUCLEOSYL)-TETRAPHOSPHATASE [SYMMETRICAL]"/>
    <property type="match status" value="1"/>
</dbReference>
<gene>
    <name evidence="10" type="ORF">JQC75_14585</name>
</gene>
<evidence type="ECO:0000256" key="3">
    <source>
        <dbReference type="ARBA" id="ARBA00012506"/>
    </source>
</evidence>
<evidence type="ECO:0000256" key="7">
    <source>
        <dbReference type="ARBA" id="ARBA00033210"/>
    </source>
</evidence>
<dbReference type="GO" id="GO:0008803">
    <property type="term" value="F:bis(5'-nucleosyl)-tetraphosphatase (symmetrical) activity"/>
    <property type="evidence" value="ECO:0007669"/>
    <property type="project" value="UniProtKB-EC"/>
</dbReference>
<evidence type="ECO:0000256" key="4">
    <source>
        <dbReference type="ARBA" id="ARBA00022801"/>
    </source>
</evidence>
<evidence type="ECO:0000259" key="9">
    <source>
        <dbReference type="Pfam" id="PF00149"/>
    </source>
</evidence>
<evidence type="ECO:0000313" key="11">
    <source>
        <dbReference type="Proteomes" id="UP000596252"/>
    </source>
</evidence>
<dbReference type="CDD" id="cd07422">
    <property type="entry name" value="MPP_ApaH"/>
    <property type="match status" value="1"/>
</dbReference>
<dbReference type="SUPFAM" id="SSF56300">
    <property type="entry name" value="Metallo-dependent phosphatases"/>
    <property type="match status" value="1"/>
</dbReference>
<evidence type="ECO:0000256" key="8">
    <source>
        <dbReference type="ARBA" id="ARBA00049417"/>
    </source>
</evidence>
<organism evidence="10 11">
    <name type="scientific">Shewanella litorisediminis</name>
    <dbReference type="NCBI Taxonomy" id="1173586"/>
    <lineage>
        <taxon>Bacteria</taxon>
        <taxon>Pseudomonadati</taxon>
        <taxon>Pseudomonadota</taxon>
        <taxon>Gammaproteobacteria</taxon>
        <taxon>Alteromonadales</taxon>
        <taxon>Shewanellaceae</taxon>
        <taxon>Shewanella</taxon>
    </lineage>
</organism>
<dbReference type="InterPro" id="IPR004843">
    <property type="entry name" value="Calcineurin-like_PHP"/>
</dbReference>
<reference evidence="10 11" key="1">
    <citation type="journal article" date="2012" name="Antonie Van Leeuwenhoek">
        <title>Shewanella litorisediminis sp. nov., a gammaproteobacterium isolated from a tidal flat sediment.</title>
        <authorList>
            <person name="Lee M.H."/>
            <person name="Yoon J.H."/>
        </authorList>
    </citation>
    <scope>NUCLEOTIDE SEQUENCE [LARGE SCALE GENOMIC DNA]</scope>
    <source>
        <strain evidence="10 11">SMK1-12</strain>
    </source>
</reference>
<evidence type="ECO:0000256" key="1">
    <source>
        <dbReference type="ARBA" id="ARBA00003413"/>
    </source>
</evidence>
<feature type="domain" description="Calcineurin-like phosphoesterase" evidence="9">
    <location>
        <begin position="4"/>
        <end position="128"/>
    </location>
</feature>
<comment type="similarity">
    <text evidence="2">Belongs to the Ap4A hydrolase family.</text>
</comment>
<name>A0ABX7G1D5_9GAMM</name>
<evidence type="ECO:0000256" key="5">
    <source>
        <dbReference type="ARBA" id="ARBA00031248"/>
    </source>
</evidence>
<dbReference type="InterPro" id="IPR029052">
    <property type="entry name" value="Metallo-depent_PP-like"/>
</dbReference>
<dbReference type="NCBIfam" id="NF001204">
    <property type="entry name" value="PRK00166.1"/>
    <property type="match status" value="1"/>
</dbReference>
<dbReference type="EMBL" id="CP069213">
    <property type="protein sequence ID" value="QRH01077.1"/>
    <property type="molecule type" value="Genomic_DNA"/>
</dbReference>
<dbReference type="InterPro" id="IPR004617">
    <property type="entry name" value="ApaH"/>
</dbReference>
<keyword evidence="11" id="KW-1185">Reference proteome</keyword>
<sequence>MARYFVGDIQGCYEELMRLLLRVDFHPSRDELWAVGDLVARGPESHKVLGFFSSLGDAAKAVLGNHDLHLLAIHAGLKRPKPSDKLKKLLDSKHLPGFIHWVRHQPLMRELPEHKLIMTHAGVPPQWDLPTLREEANEVSKVLMSDTYLELIGSMYTEEPESWDPNASGFLRHRYCIDALTRMRFLYLDGRLDFACKKPPVDCDGMALKPWFEFPSKLDDYTLVFGHWAALMGKTDNPRRIALDTGCCWGEDLTLWHLESGEKITQKKLK</sequence>
<dbReference type="Gene3D" id="3.60.21.10">
    <property type="match status" value="1"/>
</dbReference>
<dbReference type="RefSeq" id="WP_203324772.1">
    <property type="nucleotide sequence ID" value="NZ_CP069213.1"/>
</dbReference>
<evidence type="ECO:0000256" key="2">
    <source>
        <dbReference type="ARBA" id="ARBA00005419"/>
    </source>
</evidence>
<dbReference type="NCBIfam" id="TIGR00668">
    <property type="entry name" value="apaH"/>
    <property type="match status" value="1"/>
</dbReference>
<comment type="catalytic activity">
    <reaction evidence="8">
        <text>P(1),P(4)-bis(5'-adenosyl) tetraphosphate + H2O = 2 ADP + 2 H(+)</text>
        <dbReference type="Rhea" id="RHEA:24252"/>
        <dbReference type="ChEBI" id="CHEBI:15377"/>
        <dbReference type="ChEBI" id="CHEBI:15378"/>
        <dbReference type="ChEBI" id="CHEBI:58141"/>
        <dbReference type="ChEBI" id="CHEBI:456216"/>
        <dbReference type="EC" id="3.6.1.41"/>
    </reaction>
</comment>
<dbReference type="EC" id="3.6.1.41" evidence="3"/>
<proteinExistence type="inferred from homology"/>
<accession>A0ABX7G1D5</accession>
<dbReference type="PIRSF" id="PIRSF000903">
    <property type="entry name" value="B5n-ttraPtase_sm"/>
    <property type="match status" value="1"/>
</dbReference>
<dbReference type="Pfam" id="PF00149">
    <property type="entry name" value="Metallophos"/>
    <property type="match status" value="1"/>
</dbReference>
<dbReference type="InterPro" id="IPR050126">
    <property type="entry name" value="Ap4A_hydrolase"/>
</dbReference>
<dbReference type="Proteomes" id="UP000596252">
    <property type="component" value="Chromosome"/>
</dbReference>
<evidence type="ECO:0000313" key="10">
    <source>
        <dbReference type="EMBL" id="QRH01077.1"/>
    </source>
</evidence>
<evidence type="ECO:0000256" key="6">
    <source>
        <dbReference type="ARBA" id="ARBA00032248"/>
    </source>
</evidence>